<dbReference type="HAMAP" id="MF_00125">
    <property type="entry name" value="HisZ"/>
    <property type="match status" value="1"/>
</dbReference>
<keyword evidence="12" id="KW-1185">Reference proteome</keyword>
<dbReference type="Proteomes" id="UP000676506">
    <property type="component" value="Chromosome 1"/>
</dbReference>
<dbReference type="Gene3D" id="3.30.930.10">
    <property type="entry name" value="Bira Bifunctional Protein, Domain 2"/>
    <property type="match status" value="1"/>
</dbReference>
<dbReference type="SUPFAM" id="SSF55681">
    <property type="entry name" value="Class II aaRS and biotin synthetases"/>
    <property type="match status" value="1"/>
</dbReference>
<accession>A0ABX8B686</accession>
<dbReference type="GO" id="GO:0016757">
    <property type="term" value="F:glycosyltransferase activity"/>
    <property type="evidence" value="ECO:0007669"/>
    <property type="project" value="UniProtKB-KW"/>
</dbReference>
<dbReference type="InterPro" id="IPR045864">
    <property type="entry name" value="aa-tRNA-synth_II/BPL/LPL"/>
</dbReference>
<proteinExistence type="inferred from homology"/>
<dbReference type="InterPro" id="IPR006195">
    <property type="entry name" value="aa-tRNA-synth_II"/>
</dbReference>
<dbReference type="CDD" id="cd00773">
    <property type="entry name" value="HisRS-like_core"/>
    <property type="match status" value="1"/>
</dbReference>
<keyword evidence="9" id="KW-0028">Amino-acid biosynthesis</keyword>
<sequence>MTDALFKLPAGVTYILGPEARRRRAIEHLVLETFHGWSYEEILLPVYDAYALFAHSAGAHSAGAVYCFTDVAGEVLALRTDLTSLVARTVAMRCQNWPRPIRLCYVGEVFRNAQPARHPMDASWQLGAELFGNDRLEADVEVLLVALEALERLGLTQAQVSLGHAGLLDGIAAELALSPVKRDELRNLVDRRQTSALARWLQEQPAPAHWQDVLMSHGQTAALRRIRAQTDNPQIRSALDDIEHVFDVAAALDIADRLTFDAANVSQLGYYTGMTFHLYAPGSGVALGSGGRYDALTRLFGVDEPAVGFQLSLDRLVQITDALPLPIPPTTALDADGDDLTTAFRQARQCRRAGERVEIRTARHSFPPER</sequence>
<comment type="subunit">
    <text evidence="4 9">Heteromultimer composed of HisG and HisZ subunits.</text>
</comment>
<comment type="miscellaneous">
    <text evidence="9">This function is generally fulfilled by the C-terminal part of HisG, which is missing in some bacteria such as this one.</text>
</comment>
<protein>
    <recommendedName>
        <fullName evidence="6 9">ATP phosphoribosyltransferase regulatory subunit</fullName>
    </recommendedName>
</protein>
<dbReference type="PANTHER" id="PTHR43707">
    <property type="entry name" value="HISTIDYL-TRNA SYNTHETASE"/>
    <property type="match status" value="1"/>
</dbReference>
<dbReference type="InterPro" id="IPR004517">
    <property type="entry name" value="HisZ"/>
</dbReference>
<evidence type="ECO:0000256" key="8">
    <source>
        <dbReference type="ARBA" id="ARBA00025246"/>
    </source>
</evidence>
<comment type="pathway">
    <text evidence="2 9">Amino-acid biosynthesis; L-histidine biosynthesis; L-histidine from 5-phospho-alpha-D-ribose 1-diphosphate: step 1/9.</text>
</comment>
<feature type="domain" description="Aminoacyl-transfer RNA synthetases class-II family profile" evidence="10">
    <location>
        <begin position="24"/>
        <end position="328"/>
    </location>
</feature>
<evidence type="ECO:0000259" key="10">
    <source>
        <dbReference type="PROSITE" id="PS50862"/>
    </source>
</evidence>
<gene>
    <name evidence="9" type="primary">hisZ</name>
    <name evidence="11" type="ORF">J8C06_07265</name>
</gene>
<comment type="subcellular location">
    <subcellularLocation>
        <location evidence="1 9">Cytoplasm</location>
    </subcellularLocation>
</comment>
<comment type="subunit">
    <text evidence="5">Homodimer.</text>
</comment>
<name>A0ABX8B686_9BACT</name>
<evidence type="ECO:0000256" key="1">
    <source>
        <dbReference type="ARBA" id="ARBA00004496"/>
    </source>
</evidence>
<comment type="similarity">
    <text evidence="3 9">Belongs to the class-II aminoacyl-tRNA synthetase family. HisZ subfamily.</text>
</comment>
<dbReference type="Pfam" id="PF13393">
    <property type="entry name" value="tRNA-synt_His"/>
    <property type="match status" value="1"/>
</dbReference>
<evidence type="ECO:0000256" key="5">
    <source>
        <dbReference type="ARBA" id="ARBA00011738"/>
    </source>
</evidence>
<evidence type="ECO:0000256" key="2">
    <source>
        <dbReference type="ARBA" id="ARBA00004667"/>
    </source>
</evidence>
<evidence type="ECO:0000256" key="7">
    <source>
        <dbReference type="ARBA" id="ARBA00022490"/>
    </source>
</evidence>
<keyword evidence="7 9" id="KW-0963">Cytoplasm</keyword>
<dbReference type="PIRSF" id="PIRSF001549">
    <property type="entry name" value="His-tRNA_synth"/>
    <property type="match status" value="1"/>
</dbReference>
<comment type="function">
    <text evidence="8 9">Required for the first step of histidine biosynthesis. May allow the feedback regulation of ATP phosphoribosyltransferase activity by histidine.</text>
</comment>
<dbReference type="InterPro" id="IPR004516">
    <property type="entry name" value="HisRS/HisZ"/>
</dbReference>
<keyword evidence="9" id="KW-0368">Histidine biosynthesis</keyword>
<dbReference type="PANTHER" id="PTHR43707:SF1">
    <property type="entry name" value="HISTIDINE--TRNA LIGASE, MITOCHONDRIAL-RELATED"/>
    <property type="match status" value="1"/>
</dbReference>
<dbReference type="EMBL" id="CP072648">
    <property type="protein sequence ID" value="QUW02164.1"/>
    <property type="molecule type" value="Genomic_DNA"/>
</dbReference>
<evidence type="ECO:0000256" key="3">
    <source>
        <dbReference type="ARBA" id="ARBA00005539"/>
    </source>
</evidence>
<dbReference type="InterPro" id="IPR041715">
    <property type="entry name" value="HisRS-like_core"/>
</dbReference>
<evidence type="ECO:0000313" key="11">
    <source>
        <dbReference type="EMBL" id="QUW02164.1"/>
    </source>
</evidence>
<dbReference type="PROSITE" id="PS50862">
    <property type="entry name" value="AA_TRNA_LIGASE_II"/>
    <property type="match status" value="1"/>
</dbReference>
<evidence type="ECO:0000256" key="9">
    <source>
        <dbReference type="HAMAP-Rule" id="MF_00125"/>
    </source>
</evidence>
<reference evidence="11 12" key="1">
    <citation type="submission" date="2021-03" db="EMBL/GenBank/DDBJ databases">
        <title>Genomic and phenotypic characterization of Chloracidobacterium isolates provides evidence for multiple species.</title>
        <authorList>
            <person name="Saini M.K."/>
            <person name="Costas A.M.G."/>
            <person name="Tank M."/>
            <person name="Bryant D.A."/>
        </authorList>
    </citation>
    <scope>NUCLEOTIDE SEQUENCE [LARGE SCALE GENOMIC DNA]</scope>
    <source>
        <strain evidence="11 12">BV2-C</strain>
    </source>
</reference>
<evidence type="ECO:0000256" key="4">
    <source>
        <dbReference type="ARBA" id="ARBA00011496"/>
    </source>
</evidence>
<dbReference type="RefSeq" id="WP_211428054.1">
    <property type="nucleotide sequence ID" value="NZ_CP072648.1"/>
</dbReference>
<keyword evidence="11" id="KW-0328">Glycosyltransferase</keyword>
<evidence type="ECO:0000256" key="6">
    <source>
        <dbReference type="ARBA" id="ARBA00020397"/>
    </source>
</evidence>
<organism evidence="11 12">
    <name type="scientific">Chloracidobacterium validum</name>
    <dbReference type="NCBI Taxonomy" id="2821543"/>
    <lineage>
        <taxon>Bacteria</taxon>
        <taxon>Pseudomonadati</taxon>
        <taxon>Acidobacteriota</taxon>
        <taxon>Terriglobia</taxon>
        <taxon>Terriglobales</taxon>
        <taxon>Acidobacteriaceae</taxon>
        <taxon>Chloracidobacterium</taxon>
    </lineage>
</organism>
<keyword evidence="11" id="KW-0808">Transferase</keyword>
<evidence type="ECO:0000313" key="12">
    <source>
        <dbReference type="Proteomes" id="UP000676506"/>
    </source>
</evidence>